<feature type="binding site" evidence="18">
    <location>
        <position position="144"/>
    </location>
    <ligand>
        <name>(6S)-NADPHX</name>
        <dbReference type="ChEBI" id="CHEBI:64076"/>
    </ligand>
</feature>
<evidence type="ECO:0000256" key="12">
    <source>
        <dbReference type="ARBA" id="ARBA00023239"/>
    </source>
</evidence>
<dbReference type="Pfam" id="PF03853">
    <property type="entry name" value="YjeF_N"/>
    <property type="match status" value="1"/>
</dbReference>
<dbReference type="EC" id="4.2.1.136" evidence="19"/>
<feature type="binding site" evidence="17">
    <location>
        <position position="451"/>
    </location>
    <ligand>
        <name>(6S)-NADPHX</name>
        <dbReference type="ChEBI" id="CHEBI:64076"/>
    </ligand>
</feature>
<dbReference type="Pfam" id="PF01256">
    <property type="entry name" value="Carb_kinase"/>
    <property type="match status" value="1"/>
</dbReference>
<comment type="catalytic activity">
    <reaction evidence="16 17 19">
        <text>(6S)-NADPHX + ADP = AMP + phosphate + NADPH + H(+)</text>
        <dbReference type="Rhea" id="RHEA:32235"/>
        <dbReference type="ChEBI" id="CHEBI:15378"/>
        <dbReference type="ChEBI" id="CHEBI:43474"/>
        <dbReference type="ChEBI" id="CHEBI:57783"/>
        <dbReference type="ChEBI" id="CHEBI:64076"/>
        <dbReference type="ChEBI" id="CHEBI:456215"/>
        <dbReference type="ChEBI" id="CHEBI:456216"/>
        <dbReference type="EC" id="4.2.1.136"/>
    </reaction>
</comment>
<keyword evidence="5 18" id="KW-0479">Metal-binding</keyword>
<feature type="domain" description="YjeF C-terminal" evidence="20">
    <location>
        <begin position="227"/>
        <end position="510"/>
    </location>
</feature>
<dbReference type="GO" id="GO:0110051">
    <property type="term" value="P:metabolite repair"/>
    <property type="evidence" value="ECO:0007669"/>
    <property type="project" value="TreeGrafter"/>
</dbReference>
<proteinExistence type="inferred from homology"/>
<evidence type="ECO:0000256" key="6">
    <source>
        <dbReference type="ARBA" id="ARBA00022741"/>
    </source>
</evidence>
<evidence type="ECO:0000256" key="2">
    <source>
        <dbReference type="ARBA" id="ARBA00000909"/>
    </source>
</evidence>
<dbReference type="InterPro" id="IPR030677">
    <property type="entry name" value="Nnr"/>
</dbReference>
<feature type="binding site" evidence="17">
    <location>
        <position position="450"/>
    </location>
    <ligand>
        <name>AMP</name>
        <dbReference type="ChEBI" id="CHEBI:456215"/>
    </ligand>
</feature>
<dbReference type="InterPro" id="IPR029056">
    <property type="entry name" value="Ribokinase-like"/>
</dbReference>
<dbReference type="PROSITE" id="PS51385">
    <property type="entry name" value="YJEF_N"/>
    <property type="match status" value="1"/>
</dbReference>
<dbReference type="EMBL" id="DTGZ01000107">
    <property type="protein sequence ID" value="HGV97817.1"/>
    <property type="molecule type" value="Genomic_DNA"/>
</dbReference>
<dbReference type="Gene3D" id="3.40.1190.20">
    <property type="match status" value="1"/>
</dbReference>
<reference evidence="22" key="1">
    <citation type="journal article" date="2020" name="mSystems">
        <title>Genome- and Community-Level Interaction Insights into Carbon Utilization and Element Cycling Functions of Hydrothermarchaeota in Hydrothermal Sediment.</title>
        <authorList>
            <person name="Zhou Z."/>
            <person name="Liu Y."/>
            <person name="Xu W."/>
            <person name="Pan J."/>
            <person name="Luo Z.H."/>
            <person name="Li M."/>
        </authorList>
    </citation>
    <scope>NUCLEOTIDE SEQUENCE [LARGE SCALE GENOMIC DNA]</scope>
    <source>
        <strain evidence="22">SpSt-774</strain>
    </source>
</reference>
<dbReference type="EC" id="5.1.99.6" evidence="19"/>
<keyword evidence="10 17" id="KW-0520">NAD</keyword>
<comment type="function">
    <text evidence="14 19">Bifunctional enzyme that catalyzes the epimerization of the S- and R-forms of NAD(P)HX and the dehydration of the S-form of NAD(P)HX at the expense of ADP, which is converted to AMP. This allows the repair of both epimers of NAD(P)HX, a damaged form of NAD(P)H that is a result of enzymatic or heat-dependent hydration.</text>
</comment>
<keyword evidence="8 17" id="KW-0521">NADP</keyword>
<evidence type="ECO:0000256" key="13">
    <source>
        <dbReference type="ARBA" id="ARBA00023268"/>
    </source>
</evidence>
<comment type="cofactor">
    <cofactor evidence="17">
        <name>Mg(2+)</name>
        <dbReference type="ChEBI" id="CHEBI:18420"/>
    </cofactor>
</comment>
<evidence type="ECO:0000256" key="15">
    <source>
        <dbReference type="ARBA" id="ARBA00048238"/>
    </source>
</evidence>
<keyword evidence="9 18" id="KW-0630">Potassium</keyword>
<evidence type="ECO:0000256" key="7">
    <source>
        <dbReference type="ARBA" id="ARBA00022840"/>
    </source>
</evidence>
<evidence type="ECO:0000256" key="5">
    <source>
        <dbReference type="ARBA" id="ARBA00022723"/>
    </source>
</evidence>
<feature type="binding site" evidence="18">
    <location>
        <position position="165"/>
    </location>
    <ligand>
        <name>K(+)</name>
        <dbReference type="ChEBI" id="CHEBI:29103"/>
    </ligand>
</feature>
<comment type="similarity">
    <text evidence="17">Belongs to the NnrD/CARKD family.</text>
</comment>
<organism evidence="22">
    <name type="scientific">candidate division WOR-3 bacterium</name>
    <dbReference type="NCBI Taxonomy" id="2052148"/>
    <lineage>
        <taxon>Bacteria</taxon>
        <taxon>Bacteria division WOR-3</taxon>
    </lineage>
</organism>
<dbReference type="InterPro" id="IPR000631">
    <property type="entry name" value="CARKD"/>
</dbReference>
<dbReference type="GO" id="GO:0052855">
    <property type="term" value="F:ADP-dependent NAD(P)H-hydrate dehydratase activity"/>
    <property type="evidence" value="ECO:0007669"/>
    <property type="project" value="UniProtKB-UniRule"/>
</dbReference>
<feature type="binding site" evidence="18">
    <location>
        <position position="129"/>
    </location>
    <ligand>
        <name>K(+)</name>
        <dbReference type="ChEBI" id="CHEBI:29103"/>
    </ligand>
</feature>
<sequence>MRIVSNTEMQEIDRWAQENLGISGAVLMENAGRGCVEILKGYFELKKLKVLVVCGRGNNGGDGMVIARHLKNNGSDVEVILLGKEEDLKGDARLNYQILKRTGIEIREIDSVKGIKNVFKKKNFDCIIDAIFGTGFKGRPEGIYYEAIELINNSDSFVFSVDIPSGVNGDTGDCAGNCVVADATASMCLPKLGNYLYPGRMFCGKLHLIDIGIPYHLIDQGFPRIVEFDDVYSILPWRDPAGNKGTFGEVLIIAGARGFSGAGAMAAISCLRTGAGLVRLAAPEGIMDSLEAKLLEVVKVPLKQTAQETISPAAIDTILPLLERSDVLIIGPGITTHNETEEFVLALLPRVKIPLIIDADALNILSKNIKTFEKIKTDFILTPHPGELSRLTGISVGNINQKRIDIASRFAREFGGIMVLKGAPTIIADPDQKVFLNPTGNSGLATAGSGDVLVGMIGGLLAQGVSSINSAVGGVFLHGLASDLYVQKKNEYSLIASDLIDYIPESINFILNREYEKEKSVK</sequence>
<dbReference type="GO" id="GO:0046872">
    <property type="term" value="F:metal ion binding"/>
    <property type="evidence" value="ECO:0007669"/>
    <property type="project" value="UniProtKB-UniRule"/>
</dbReference>
<keyword evidence="13" id="KW-0511">Multifunctional enzyme</keyword>
<evidence type="ECO:0000259" key="21">
    <source>
        <dbReference type="PROSITE" id="PS51385"/>
    </source>
</evidence>
<dbReference type="GO" id="GO:0005524">
    <property type="term" value="F:ATP binding"/>
    <property type="evidence" value="ECO:0007669"/>
    <property type="project" value="UniProtKB-UniRule"/>
</dbReference>
<evidence type="ECO:0000256" key="3">
    <source>
        <dbReference type="ARBA" id="ARBA00006001"/>
    </source>
</evidence>
<evidence type="ECO:0000256" key="18">
    <source>
        <dbReference type="HAMAP-Rule" id="MF_01966"/>
    </source>
</evidence>
<evidence type="ECO:0000256" key="10">
    <source>
        <dbReference type="ARBA" id="ARBA00023027"/>
    </source>
</evidence>
<dbReference type="HAMAP" id="MF_01966">
    <property type="entry name" value="NADHX_epimerase"/>
    <property type="match status" value="1"/>
</dbReference>
<evidence type="ECO:0000256" key="11">
    <source>
        <dbReference type="ARBA" id="ARBA00023235"/>
    </source>
</evidence>
<dbReference type="SUPFAM" id="SSF53613">
    <property type="entry name" value="Ribokinase-like"/>
    <property type="match status" value="1"/>
</dbReference>
<feature type="binding site" evidence="18">
    <location>
        <position position="59"/>
    </location>
    <ligand>
        <name>K(+)</name>
        <dbReference type="ChEBI" id="CHEBI:29103"/>
    </ligand>
</feature>
<feature type="binding site" evidence="17">
    <location>
        <begin position="421"/>
        <end position="425"/>
    </location>
    <ligand>
        <name>AMP</name>
        <dbReference type="ChEBI" id="CHEBI:456215"/>
    </ligand>
</feature>
<dbReference type="HAMAP" id="MF_01965">
    <property type="entry name" value="NADHX_dehydratase"/>
    <property type="match status" value="1"/>
</dbReference>
<protein>
    <recommendedName>
        <fullName evidence="19">Bifunctional NAD(P)H-hydrate repair enzyme</fullName>
    </recommendedName>
    <alternativeName>
        <fullName evidence="19">Nicotinamide nucleotide repair protein</fullName>
    </alternativeName>
    <domain>
        <recommendedName>
            <fullName evidence="19">ADP-dependent (S)-NAD(P)H-hydrate dehydratase</fullName>
            <ecNumber evidence="19">4.2.1.136</ecNumber>
        </recommendedName>
        <alternativeName>
            <fullName evidence="19">ADP-dependent NAD(P)HX dehydratase</fullName>
        </alternativeName>
    </domain>
    <domain>
        <recommendedName>
            <fullName evidence="19">NAD(P)H-hydrate epimerase</fullName>
            <ecNumber evidence="19">5.1.99.6</ecNumber>
        </recommendedName>
    </domain>
</protein>
<keyword evidence="12 17" id="KW-0456">Lyase</keyword>
<feature type="binding site" evidence="18">
    <location>
        <begin position="133"/>
        <end position="139"/>
    </location>
    <ligand>
        <name>(6S)-NADPHX</name>
        <dbReference type="ChEBI" id="CHEBI:64076"/>
    </ligand>
</feature>
<feature type="binding site" evidence="18">
    <location>
        <begin position="58"/>
        <end position="62"/>
    </location>
    <ligand>
        <name>(6S)-NADPHX</name>
        <dbReference type="ChEBI" id="CHEBI:64076"/>
    </ligand>
</feature>
<evidence type="ECO:0000256" key="8">
    <source>
        <dbReference type="ARBA" id="ARBA00022857"/>
    </source>
</evidence>
<comment type="similarity">
    <text evidence="4 19">In the C-terminal section; belongs to the NnrD/CARKD family.</text>
</comment>
<feature type="binding site" evidence="17">
    <location>
        <position position="262"/>
    </location>
    <ligand>
        <name>(6S)-NADPHX</name>
        <dbReference type="ChEBI" id="CHEBI:64076"/>
    </ligand>
</feature>
<comment type="function">
    <text evidence="18">Catalyzes the epimerization of the S- and R-forms of NAD(P)HX, a damaged form of NAD(P)H that is a result of enzymatic or heat-dependent hydration. This is a prerequisite for the S-specific NAD(P)H-hydrate dehydratase to allow the repair of both epimers of NAD(P)HX.</text>
</comment>
<evidence type="ECO:0000256" key="9">
    <source>
        <dbReference type="ARBA" id="ARBA00022958"/>
    </source>
</evidence>
<feature type="domain" description="YjeF N-terminal" evidence="21">
    <location>
        <begin position="9"/>
        <end position="219"/>
    </location>
</feature>
<keyword evidence="6 17" id="KW-0547">Nucleotide-binding</keyword>
<evidence type="ECO:0000256" key="1">
    <source>
        <dbReference type="ARBA" id="ARBA00000013"/>
    </source>
</evidence>
<dbReference type="PANTHER" id="PTHR12592">
    <property type="entry name" value="ATP-DEPENDENT (S)-NAD(P)H-HYDRATE DEHYDRATASE FAMILY MEMBER"/>
    <property type="match status" value="1"/>
</dbReference>
<comment type="function">
    <text evidence="17">Catalyzes the dehydration of the S-form of NAD(P)HX at the expense of ADP, which is converted to AMP. Together with NAD(P)HX epimerase, which catalyzes the epimerization of the S- and R-forms, the enzyme allows the repair of both epimers of NAD(P)HX, a damaged form of NAD(P)H that is a result of enzymatic or heat-dependent hydration.</text>
</comment>
<feature type="binding site" evidence="17">
    <location>
        <position position="333"/>
    </location>
    <ligand>
        <name>(6S)-NADPHX</name>
        <dbReference type="ChEBI" id="CHEBI:64076"/>
    </ligand>
</feature>
<comment type="similarity">
    <text evidence="18">Belongs to the NnrE/AIBP family.</text>
</comment>
<evidence type="ECO:0000259" key="20">
    <source>
        <dbReference type="PROSITE" id="PS51383"/>
    </source>
</evidence>
<evidence type="ECO:0000256" key="4">
    <source>
        <dbReference type="ARBA" id="ARBA00009524"/>
    </source>
</evidence>
<evidence type="ECO:0000256" key="19">
    <source>
        <dbReference type="PIRNR" id="PIRNR017184"/>
    </source>
</evidence>
<dbReference type="PROSITE" id="PS51383">
    <property type="entry name" value="YJEF_C_3"/>
    <property type="match status" value="1"/>
</dbReference>
<evidence type="ECO:0000256" key="14">
    <source>
        <dbReference type="ARBA" id="ARBA00025153"/>
    </source>
</evidence>
<dbReference type="GO" id="GO:0046496">
    <property type="term" value="P:nicotinamide nucleotide metabolic process"/>
    <property type="evidence" value="ECO:0007669"/>
    <property type="project" value="UniProtKB-UniRule"/>
</dbReference>
<evidence type="ECO:0000313" key="22">
    <source>
        <dbReference type="EMBL" id="HGV97817.1"/>
    </source>
</evidence>
<evidence type="ECO:0000256" key="16">
    <source>
        <dbReference type="ARBA" id="ARBA00049209"/>
    </source>
</evidence>
<dbReference type="NCBIfam" id="TIGR00197">
    <property type="entry name" value="yjeF_nterm"/>
    <property type="match status" value="1"/>
</dbReference>
<dbReference type="PANTHER" id="PTHR12592:SF0">
    <property type="entry name" value="ATP-DEPENDENT (S)-NAD(P)H-HYDRATE DEHYDRATASE"/>
    <property type="match status" value="1"/>
</dbReference>
<dbReference type="PIRSF" id="PIRSF017184">
    <property type="entry name" value="Nnr"/>
    <property type="match status" value="1"/>
</dbReference>
<comment type="cofactor">
    <cofactor evidence="18 19">
        <name>K(+)</name>
        <dbReference type="ChEBI" id="CHEBI:29103"/>
    </cofactor>
    <text evidence="18 19">Binds 1 potassium ion per subunit.</text>
</comment>
<dbReference type="InterPro" id="IPR036652">
    <property type="entry name" value="YjeF_N_dom_sf"/>
</dbReference>
<dbReference type="SUPFAM" id="SSF64153">
    <property type="entry name" value="YjeF N-terminal domain-like"/>
    <property type="match status" value="1"/>
</dbReference>
<comment type="similarity">
    <text evidence="3 19">In the N-terminal section; belongs to the NnrE/AIBP family.</text>
</comment>
<comment type="caution">
    <text evidence="22">The sequence shown here is derived from an EMBL/GenBank/DDBJ whole genome shotgun (WGS) entry which is preliminary data.</text>
</comment>
<dbReference type="CDD" id="cd01171">
    <property type="entry name" value="YXKO-related"/>
    <property type="match status" value="1"/>
</dbReference>
<comment type="subunit">
    <text evidence="17">Homotetramer.</text>
</comment>
<comment type="catalytic activity">
    <reaction evidence="2 18 19">
        <text>(6R)-NADPHX = (6S)-NADPHX</text>
        <dbReference type="Rhea" id="RHEA:32227"/>
        <dbReference type="ChEBI" id="CHEBI:64076"/>
        <dbReference type="ChEBI" id="CHEBI:64077"/>
        <dbReference type="EC" id="5.1.99.6"/>
    </reaction>
</comment>
<keyword evidence="11 18" id="KW-0413">Isomerase</keyword>
<dbReference type="Gene3D" id="3.40.50.10260">
    <property type="entry name" value="YjeF N-terminal domain"/>
    <property type="match status" value="1"/>
</dbReference>
<accession>A0A7C4XL29</accession>
<keyword evidence="7 17" id="KW-0067">ATP-binding</keyword>
<gene>
    <name evidence="18" type="primary">nnrE</name>
    <name evidence="17" type="synonym">nnrD</name>
    <name evidence="22" type="ORF">ENV60_05930</name>
</gene>
<comment type="catalytic activity">
    <reaction evidence="1 18 19">
        <text>(6R)-NADHX = (6S)-NADHX</text>
        <dbReference type="Rhea" id="RHEA:32215"/>
        <dbReference type="ChEBI" id="CHEBI:64074"/>
        <dbReference type="ChEBI" id="CHEBI:64075"/>
        <dbReference type="EC" id="5.1.99.6"/>
    </reaction>
</comment>
<feature type="binding site" evidence="18">
    <location>
        <position position="162"/>
    </location>
    <ligand>
        <name>(6S)-NADPHX</name>
        <dbReference type="ChEBI" id="CHEBI:64076"/>
    </ligand>
</feature>
<dbReference type="InterPro" id="IPR004443">
    <property type="entry name" value="YjeF_N_dom"/>
</dbReference>
<name>A0A7C4XL29_UNCW3</name>
<dbReference type="NCBIfam" id="TIGR00196">
    <property type="entry name" value="yjeF_cterm"/>
    <property type="match status" value="1"/>
</dbReference>
<dbReference type="AlphaFoldDB" id="A0A7C4XL29"/>
<comment type="catalytic activity">
    <reaction evidence="15 17 19">
        <text>(6S)-NADHX + ADP = AMP + phosphate + NADH + H(+)</text>
        <dbReference type="Rhea" id="RHEA:32223"/>
        <dbReference type="ChEBI" id="CHEBI:15378"/>
        <dbReference type="ChEBI" id="CHEBI:43474"/>
        <dbReference type="ChEBI" id="CHEBI:57945"/>
        <dbReference type="ChEBI" id="CHEBI:64074"/>
        <dbReference type="ChEBI" id="CHEBI:456215"/>
        <dbReference type="ChEBI" id="CHEBI:456216"/>
        <dbReference type="EC" id="4.2.1.136"/>
    </reaction>
</comment>
<evidence type="ECO:0000256" key="17">
    <source>
        <dbReference type="HAMAP-Rule" id="MF_01965"/>
    </source>
</evidence>
<feature type="binding site" evidence="17">
    <location>
        <position position="384"/>
    </location>
    <ligand>
        <name>(6S)-NADPHX</name>
        <dbReference type="ChEBI" id="CHEBI:64076"/>
    </ligand>
</feature>
<dbReference type="GO" id="GO:0052856">
    <property type="term" value="F:NAD(P)HX epimerase activity"/>
    <property type="evidence" value="ECO:0007669"/>
    <property type="project" value="UniProtKB-UniRule"/>
</dbReference>